<reference evidence="2 3" key="1">
    <citation type="submission" date="2021-01" db="EMBL/GenBank/DDBJ databases">
        <title>Tumebacillus sp. strain ITR2 16S ribosomal RNA gene Genome sequencing and assembly.</title>
        <authorList>
            <person name="Kang M."/>
        </authorList>
    </citation>
    <scope>NUCLEOTIDE SEQUENCE [LARGE SCALE GENOMIC DNA]</scope>
    <source>
        <strain evidence="2 3">ITR2</strain>
    </source>
</reference>
<keyword evidence="2" id="KW-0255">Endonuclease</keyword>
<dbReference type="EMBL" id="JAEQNB010000001">
    <property type="protein sequence ID" value="MBL0385621.1"/>
    <property type="molecule type" value="Genomic_DNA"/>
</dbReference>
<dbReference type="GO" id="GO:0004519">
    <property type="term" value="F:endonuclease activity"/>
    <property type="evidence" value="ECO:0007669"/>
    <property type="project" value="UniProtKB-KW"/>
</dbReference>
<evidence type="ECO:0000313" key="2">
    <source>
        <dbReference type="EMBL" id="MBL0385621.1"/>
    </source>
</evidence>
<dbReference type="InterPro" id="IPR003615">
    <property type="entry name" value="HNH_nuc"/>
</dbReference>
<protein>
    <submittedName>
        <fullName evidence="2">HNH endonuclease</fullName>
    </submittedName>
</protein>
<dbReference type="RefSeq" id="WP_201631006.1">
    <property type="nucleotide sequence ID" value="NZ_JAEQNB010000001.1"/>
</dbReference>
<dbReference type="CDD" id="cd00085">
    <property type="entry name" value="HNHc"/>
    <property type="match status" value="1"/>
</dbReference>
<sequence>MSKTKIPEKIKIRLWVMAAGRCQYEGCNQTLYTDTITKKDFNIAYIAHIVADRPEGPRGDEVLSDKLKSDISNLMLMCDTHHRLIDQEDEEGHPVEKLQEMKRKHEQRIQMLTSIKEDRQSHVLLYGANIGQHFAPVSWERAKEAMLPEFYPAEKTAIELGLRNSSFQDEEDFFWEMERQNLRRHFLDKVKRRMESGELSKLSVFALAPQPLLVELGTLLSDIPAADVYQLHREPANWCWQPHPEPFSYTVIEPTAISRKIALNLSISATIDNSRIAKVVGEETSIWTMTVETPNNDFLRSKQQLSLFRQEFRLLMDRIKAVHGEDSELHVFPAVPVAIAVEIGRVWMPKADLPLIVYDQNRSKGGFTQTLVISSEKKHLIAGFVS</sequence>
<evidence type="ECO:0000313" key="3">
    <source>
        <dbReference type="Proteomes" id="UP000602284"/>
    </source>
</evidence>
<gene>
    <name evidence="2" type="ORF">JJB07_03065</name>
</gene>
<dbReference type="Pfam" id="PF18145">
    <property type="entry name" value="SAVED"/>
    <property type="match status" value="1"/>
</dbReference>
<comment type="caution">
    <text evidence="2">The sequence shown here is derived from an EMBL/GenBank/DDBJ whole genome shotgun (WGS) entry which is preliminary data.</text>
</comment>
<feature type="domain" description="SMODS-associated and fused to various effectors" evidence="1">
    <location>
        <begin position="182"/>
        <end position="373"/>
    </location>
</feature>
<proteinExistence type="predicted"/>
<name>A0ABS1J5R2_9BACL</name>
<dbReference type="Proteomes" id="UP000602284">
    <property type="component" value="Unassembled WGS sequence"/>
</dbReference>
<organism evidence="2 3">
    <name type="scientific">Tumebacillus amylolyticus</name>
    <dbReference type="NCBI Taxonomy" id="2801339"/>
    <lineage>
        <taxon>Bacteria</taxon>
        <taxon>Bacillati</taxon>
        <taxon>Bacillota</taxon>
        <taxon>Bacilli</taxon>
        <taxon>Bacillales</taxon>
        <taxon>Alicyclobacillaceae</taxon>
        <taxon>Tumebacillus</taxon>
    </lineage>
</organism>
<keyword evidence="2" id="KW-0378">Hydrolase</keyword>
<dbReference type="NCBIfam" id="NF033611">
    <property type="entry name" value="SAVED"/>
    <property type="match status" value="1"/>
</dbReference>
<dbReference type="InterPro" id="IPR040836">
    <property type="entry name" value="SAVED"/>
</dbReference>
<accession>A0ABS1J5R2</accession>
<keyword evidence="2" id="KW-0540">Nuclease</keyword>
<evidence type="ECO:0000259" key="1">
    <source>
        <dbReference type="Pfam" id="PF18145"/>
    </source>
</evidence>
<keyword evidence="3" id="KW-1185">Reference proteome</keyword>